<comment type="caution">
    <text evidence="2">The sequence shown here is derived from an EMBL/GenBank/DDBJ whole genome shotgun (WGS) entry which is preliminary data.</text>
</comment>
<feature type="non-terminal residue" evidence="2">
    <location>
        <position position="111"/>
    </location>
</feature>
<name>S8BSF9_9LAMI</name>
<protein>
    <submittedName>
        <fullName evidence="2">Uncharacterized protein</fullName>
    </submittedName>
</protein>
<feature type="non-terminal residue" evidence="2">
    <location>
        <position position="1"/>
    </location>
</feature>
<evidence type="ECO:0000256" key="1">
    <source>
        <dbReference type="SAM" id="MobiDB-lite"/>
    </source>
</evidence>
<evidence type="ECO:0000313" key="2">
    <source>
        <dbReference type="EMBL" id="EPS57510.1"/>
    </source>
</evidence>
<sequence length="111" mass="11466">GADFFAPAAGSGNLARYRSAPSSFLTAHLDTPPDNSSSGDESEALFSAIWNGQGGGNNGSLDLNHNGGGPDDEAQMRFHCLKQECRFENGGTGGTNLVRQSSSPAGFFNGI</sequence>
<evidence type="ECO:0000313" key="3">
    <source>
        <dbReference type="Proteomes" id="UP000015453"/>
    </source>
</evidence>
<feature type="region of interest" description="Disordered" evidence="1">
    <location>
        <begin position="25"/>
        <end position="74"/>
    </location>
</feature>
<keyword evidence="3" id="KW-1185">Reference proteome</keyword>
<dbReference type="OrthoDB" id="2019494at2759"/>
<gene>
    <name evidence="2" type="ORF">M569_17307</name>
</gene>
<proteinExistence type="predicted"/>
<reference evidence="2 3" key="1">
    <citation type="journal article" date="2013" name="BMC Genomics">
        <title>The miniature genome of a carnivorous plant Genlisea aurea contains a low number of genes and short non-coding sequences.</title>
        <authorList>
            <person name="Leushkin E.V."/>
            <person name="Sutormin R.A."/>
            <person name="Nabieva E.R."/>
            <person name="Penin A.A."/>
            <person name="Kondrashov A.S."/>
            <person name="Logacheva M.D."/>
        </authorList>
    </citation>
    <scope>NUCLEOTIDE SEQUENCE [LARGE SCALE GENOMIC DNA]</scope>
</reference>
<dbReference type="EMBL" id="AUSU01010150">
    <property type="protein sequence ID" value="EPS57510.1"/>
    <property type="molecule type" value="Genomic_DNA"/>
</dbReference>
<dbReference type="AlphaFoldDB" id="S8BSF9"/>
<organism evidence="2 3">
    <name type="scientific">Genlisea aurea</name>
    <dbReference type="NCBI Taxonomy" id="192259"/>
    <lineage>
        <taxon>Eukaryota</taxon>
        <taxon>Viridiplantae</taxon>
        <taxon>Streptophyta</taxon>
        <taxon>Embryophyta</taxon>
        <taxon>Tracheophyta</taxon>
        <taxon>Spermatophyta</taxon>
        <taxon>Magnoliopsida</taxon>
        <taxon>eudicotyledons</taxon>
        <taxon>Gunneridae</taxon>
        <taxon>Pentapetalae</taxon>
        <taxon>asterids</taxon>
        <taxon>lamiids</taxon>
        <taxon>Lamiales</taxon>
        <taxon>Lentibulariaceae</taxon>
        <taxon>Genlisea</taxon>
    </lineage>
</organism>
<accession>S8BSF9</accession>
<dbReference type="Proteomes" id="UP000015453">
    <property type="component" value="Unassembled WGS sequence"/>
</dbReference>